<evidence type="ECO:0000256" key="1">
    <source>
        <dbReference type="SAM" id="SignalP"/>
    </source>
</evidence>
<keyword evidence="3" id="KW-1185">Reference proteome</keyword>
<feature type="chain" id="PRO_5024373563" evidence="1">
    <location>
        <begin position="28"/>
        <end position="101"/>
    </location>
</feature>
<dbReference type="RefSeq" id="WP_138237977.1">
    <property type="nucleotide sequence ID" value="NZ_VBRY01000001.1"/>
</dbReference>
<proteinExistence type="predicted"/>
<reference evidence="2 3" key="1">
    <citation type="journal article" date="2019" name="Appl. Environ. Microbiol.">
        <title>Environmental Evidence and Genomic Insight of Iron-oxidizing Bacteria Preference Towards More Corrosion Resistant Stainless Steel at Higher Salinities.</title>
        <authorList>
            <person name="Garrison C.E."/>
            <person name="Price K.A."/>
            <person name="Field E.K."/>
        </authorList>
    </citation>
    <scope>NUCLEOTIDE SEQUENCE [LARGE SCALE GENOMIC DNA]</scope>
    <source>
        <strain evidence="2 3">P3</strain>
    </source>
</reference>
<evidence type="ECO:0000313" key="2">
    <source>
        <dbReference type="EMBL" id="TLS69162.1"/>
    </source>
</evidence>
<protein>
    <submittedName>
        <fullName evidence="2">Uncharacterized protein</fullName>
    </submittedName>
</protein>
<keyword evidence="1" id="KW-0732">Signal</keyword>
<name>A0A5R9GZR3_9PROT</name>
<dbReference type="Proteomes" id="UP000306585">
    <property type="component" value="Unassembled WGS sequence"/>
</dbReference>
<dbReference type="AlphaFoldDB" id="A0A5R9GZR3"/>
<gene>
    <name evidence="2" type="ORF">FEF65_01360</name>
</gene>
<feature type="signal peptide" evidence="1">
    <location>
        <begin position="1"/>
        <end position="27"/>
    </location>
</feature>
<organism evidence="2 3">
    <name type="scientific">Mariprofundus erugo</name>
    <dbReference type="NCBI Taxonomy" id="2528639"/>
    <lineage>
        <taxon>Bacteria</taxon>
        <taxon>Pseudomonadati</taxon>
        <taxon>Pseudomonadota</taxon>
        <taxon>Candidatius Mariprofundia</taxon>
        <taxon>Mariprofundales</taxon>
        <taxon>Mariprofundaceae</taxon>
        <taxon>Mariprofundus</taxon>
    </lineage>
</organism>
<comment type="caution">
    <text evidence="2">The sequence shown here is derived from an EMBL/GenBank/DDBJ whole genome shotgun (WGS) entry which is preliminary data.</text>
</comment>
<sequence length="101" mass="10926">MRKLLMTSFVVYVMVYAALSVPQLALADESVWDKTRSGASEVWGNTRQAADGAGHWTLVHAGKAWDATCDGARHLAVWTGEKLSAGWQATRNGAKEVASLH</sequence>
<accession>A0A5R9GZR3</accession>
<dbReference type="EMBL" id="VBRY01000001">
    <property type="protein sequence ID" value="TLS69162.1"/>
    <property type="molecule type" value="Genomic_DNA"/>
</dbReference>
<dbReference type="Gene3D" id="1.10.287.700">
    <property type="entry name" value="Helix hairpin bin"/>
    <property type="match status" value="1"/>
</dbReference>
<evidence type="ECO:0000313" key="3">
    <source>
        <dbReference type="Proteomes" id="UP000306585"/>
    </source>
</evidence>